<protein>
    <submittedName>
        <fullName evidence="2">Uncharacterized protein</fullName>
    </submittedName>
</protein>
<evidence type="ECO:0000256" key="1">
    <source>
        <dbReference type="SAM" id="Coils"/>
    </source>
</evidence>
<keyword evidence="3" id="KW-1185">Reference proteome</keyword>
<dbReference type="Proteomes" id="UP000674318">
    <property type="component" value="Unassembled WGS sequence"/>
</dbReference>
<organism evidence="2 3">
    <name type="scientific">Porcisia hertigi</name>
    <dbReference type="NCBI Taxonomy" id="2761500"/>
    <lineage>
        <taxon>Eukaryota</taxon>
        <taxon>Discoba</taxon>
        <taxon>Euglenozoa</taxon>
        <taxon>Kinetoplastea</taxon>
        <taxon>Metakinetoplastina</taxon>
        <taxon>Trypanosomatida</taxon>
        <taxon>Trypanosomatidae</taxon>
        <taxon>Leishmaniinae</taxon>
        <taxon>Porcisia</taxon>
    </lineage>
</organism>
<dbReference type="Gene3D" id="1.20.5.1700">
    <property type="match status" value="1"/>
</dbReference>
<feature type="coiled-coil region" evidence="1">
    <location>
        <begin position="121"/>
        <end position="194"/>
    </location>
</feature>
<dbReference type="PANTHER" id="PTHR45615">
    <property type="entry name" value="MYOSIN HEAVY CHAIN, NON-MUSCLE"/>
    <property type="match status" value="1"/>
</dbReference>
<sequence>MTSKEELAALMASEGDFEKKISLLKRAVVRVTKQRQEAEARQSQLQEELSTATQQLEEAQRVNATLQRKVKSLEAQREHEPGSGSAFGQNVLKGLSSIMGNIDSAGRVDGRGGCGASREKLSLSQEDVERLISENEQLHRQMYTLKTKLEDTQRSATNEAERLRSEVGRLQGEVQELRSSLETTTTTLDSLRAEYLTERALGDFCRHFFVASLRQAQQERASSVTDTIVEVRWPARGPSSDLAATPFSDPSPAVVRERTVHTLQSSVGTLKTLLHGISALAVVLKEKLPLRKRATVGDLECLRDRLSIFLEAHMVKKARLMHLLEKLDSPLSALQHAGEEGSCSALVSTETFVEAQDEIVQAVLEWVGFLRSQLPLLVECCVSFLPHSHVYTLHTAYVSCVQGNGAAASPQQAIGRGEFVEVITRHGYAALASIEGSLMAMRMLVQRSPAAYRHCDHIEVLSGVTSAPTTSRETLTLTSSSETKQPPIALSSLLALQQFWWEGCASVRSMHSAIQVLNGGLADIADACNKSEVRDTLHYLRKCLQTMAVDSGEIVASSEAALADAEAAVDALSPGTIASRMPAHASSGDGALWMSRPKTECTKSSSVLPTGSVPGVVYPENYEELLIALSAADRAAASYYTQMNHLYAEMAEKEDAEQTALEAVTHLQQLIEAERAEAKHTHHALQSQISLLSTQLVEMAEASATQALQY</sequence>
<keyword evidence="1" id="KW-0175">Coiled coil</keyword>
<dbReference type="PANTHER" id="PTHR45615:SF80">
    <property type="entry name" value="GRIP DOMAIN-CONTAINING PROTEIN"/>
    <property type="match status" value="1"/>
</dbReference>
<gene>
    <name evidence="2" type="ORF">JKF63_00449</name>
</gene>
<dbReference type="EMBL" id="JAFJZO010000036">
    <property type="protein sequence ID" value="KAG5490329.1"/>
    <property type="molecule type" value="Genomic_DNA"/>
</dbReference>
<evidence type="ECO:0000313" key="2">
    <source>
        <dbReference type="EMBL" id="KAG5490329.1"/>
    </source>
</evidence>
<reference evidence="2 3" key="1">
    <citation type="submission" date="2021-02" db="EMBL/GenBank/DDBJ databases">
        <title>Porcisia hertigi Genome sequencing and assembly.</title>
        <authorList>
            <person name="Almutairi H."/>
            <person name="Gatherer D."/>
        </authorList>
    </citation>
    <scope>NUCLEOTIDE SEQUENCE [LARGE SCALE GENOMIC DNA]</scope>
    <source>
        <strain evidence="2 3">C119</strain>
    </source>
</reference>
<feature type="coiled-coil region" evidence="1">
    <location>
        <begin position="21"/>
        <end position="76"/>
    </location>
</feature>
<dbReference type="GeneID" id="94286577"/>
<dbReference type="OrthoDB" id="250182at2759"/>
<dbReference type="RefSeq" id="XP_067752657.1">
    <property type="nucleotide sequence ID" value="XM_067896500.1"/>
</dbReference>
<dbReference type="KEGG" id="phet:94286577"/>
<accession>A0A836HF48</accession>
<dbReference type="AlphaFoldDB" id="A0A836HF48"/>
<proteinExistence type="predicted"/>
<evidence type="ECO:0000313" key="3">
    <source>
        <dbReference type="Proteomes" id="UP000674318"/>
    </source>
</evidence>
<comment type="caution">
    <text evidence="2">The sequence shown here is derived from an EMBL/GenBank/DDBJ whole genome shotgun (WGS) entry which is preliminary data.</text>
</comment>
<name>A0A836HF48_9TRYP</name>